<reference evidence="4 5" key="1">
    <citation type="submission" date="2013-08" db="EMBL/GenBank/DDBJ databases">
        <title>Genome sequencing of Lysobacter.</title>
        <authorList>
            <person name="Zhang S."/>
            <person name="Wang G."/>
        </authorList>
    </citation>
    <scope>NUCLEOTIDE SEQUENCE [LARGE SCALE GENOMIC DNA]</scope>
    <source>
        <strain evidence="4 5">Ko07</strain>
    </source>
</reference>
<evidence type="ECO:0000256" key="2">
    <source>
        <dbReference type="ARBA" id="ARBA00023315"/>
    </source>
</evidence>
<organism evidence="4 5">
    <name type="scientific">Lysobacter concretionis Ko07 = DSM 16239</name>
    <dbReference type="NCBI Taxonomy" id="1122185"/>
    <lineage>
        <taxon>Bacteria</taxon>
        <taxon>Pseudomonadati</taxon>
        <taxon>Pseudomonadota</taxon>
        <taxon>Gammaproteobacteria</taxon>
        <taxon>Lysobacterales</taxon>
        <taxon>Lysobacteraceae</taxon>
        <taxon>Novilysobacter</taxon>
    </lineage>
</organism>
<evidence type="ECO:0000259" key="3">
    <source>
        <dbReference type="PROSITE" id="PS51186"/>
    </source>
</evidence>
<evidence type="ECO:0000256" key="1">
    <source>
        <dbReference type="ARBA" id="ARBA00022679"/>
    </source>
</evidence>
<dbReference type="OrthoDB" id="9805924at2"/>
<protein>
    <recommendedName>
        <fullName evidence="3">N-acetyltransferase domain-containing protein</fullName>
    </recommendedName>
</protein>
<evidence type="ECO:0000313" key="5">
    <source>
        <dbReference type="Proteomes" id="UP000030017"/>
    </source>
</evidence>
<feature type="domain" description="N-acetyltransferase" evidence="3">
    <location>
        <begin position="3"/>
        <end position="161"/>
    </location>
</feature>
<dbReference type="InterPro" id="IPR000182">
    <property type="entry name" value="GNAT_dom"/>
</dbReference>
<dbReference type="EMBL" id="AVPS01000007">
    <property type="protein sequence ID" value="KGM51341.1"/>
    <property type="molecule type" value="Genomic_DNA"/>
</dbReference>
<dbReference type="CDD" id="cd04301">
    <property type="entry name" value="NAT_SF"/>
    <property type="match status" value="1"/>
</dbReference>
<dbReference type="AlphaFoldDB" id="A0A0A0EK63"/>
<accession>A0A0A0EK63</accession>
<keyword evidence="5" id="KW-1185">Reference proteome</keyword>
<sequence>MSLRIRDADPADAALLAQWAAAMAQETEGRALVPATVLAGVQAGIADPARARYFVAMEEAVAGGRETITAPVGTLMLTREWSDWRNGDWWWIQSVYVEPGYRRQGVLRALYRHVEQLARDTRGVVGLRLYVEHGNAIAQRTYAALGMRDAGYRIFESGFDG</sequence>
<dbReference type="Pfam" id="PF00583">
    <property type="entry name" value="Acetyltransf_1"/>
    <property type="match status" value="1"/>
</dbReference>
<dbReference type="Gene3D" id="3.40.630.30">
    <property type="match status" value="1"/>
</dbReference>
<dbReference type="RefSeq" id="WP_036194585.1">
    <property type="nucleotide sequence ID" value="NZ_AVPS01000007.1"/>
</dbReference>
<dbReference type="SUPFAM" id="SSF55729">
    <property type="entry name" value="Acyl-CoA N-acyltransferases (Nat)"/>
    <property type="match status" value="1"/>
</dbReference>
<keyword evidence="1" id="KW-0808">Transferase</keyword>
<dbReference type="InterPro" id="IPR050680">
    <property type="entry name" value="YpeA/RimI_acetyltransf"/>
</dbReference>
<dbReference type="Proteomes" id="UP000030017">
    <property type="component" value="Unassembled WGS sequence"/>
</dbReference>
<dbReference type="InterPro" id="IPR016181">
    <property type="entry name" value="Acyl_CoA_acyltransferase"/>
</dbReference>
<dbReference type="PROSITE" id="PS51186">
    <property type="entry name" value="GNAT"/>
    <property type="match status" value="1"/>
</dbReference>
<evidence type="ECO:0000313" key="4">
    <source>
        <dbReference type="EMBL" id="KGM51341.1"/>
    </source>
</evidence>
<keyword evidence="2" id="KW-0012">Acyltransferase</keyword>
<dbReference type="PANTHER" id="PTHR43420">
    <property type="entry name" value="ACETYLTRANSFERASE"/>
    <property type="match status" value="1"/>
</dbReference>
<dbReference type="GO" id="GO:0016747">
    <property type="term" value="F:acyltransferase activity, transferring groups other than amino-acyl groups"/>
    <property type="evidence" value="ECO:0007669"/>
    <property type="project" value="InterPro"/>
</dbReference>
<proteinExistence type="predicted"/>
<gene>
    <name evidence="4" type="ORF">N792_11420</name>
</gene>
<name>A0A0A0EK63_9GAMM</name>
<dbReference type="eggNOG" id="COG0456">
    <property type="taxonomic scope" value="Bacteria"/>
</dbReference>
<comment type="caution">
    <text evidence="4">The sequence shown here is derived from an EMBL/GenBank/DDBJ whole genome shotgun (WGS) entry which is preliminary data.</text>
</comment>
<dbReference type="STRING" id="1122185.N792_11420"/>